<comment type="caution">
    <text evidence="1">The sequence shown here is derived from an EMBL/GenBank/DDBJ whole genome shotgun (WGS) entry which is preliminary data.</text>
</comment>
<proteinExistence type="predicted"/>
<gene>
    <name evidence="1" type="ORF">MKP09_14350</name>
</gene>
<reference evidence="1 2" key="1">
    <citation type="submission" date="2022-02" db="EMBL/GenBank/DDBJ databases">
        <authorList>
            <person name="Min J."/>
        </authorList>
    </citation>
    <scope>NUCLEOTIDE SEQUENCE [LARGE SCALE GENOMIC DNA]</scope>
    <source>
        <strain evidence="1 2">GR10-1</strain>
    </source>
</reference>
<evidence type="ECO:0000313" key="2">
    <source>
        <dbReference type="Proteomes" id="UP001202248"/>
    </source>
</evidence>
<accession>A0ABS9SKU4</accession>
<dbReference type="EMBL" id="JAKWBL010000002">
    <property type="protein sequence ID" value="MCH5599002.1"/>
    <property type="molecule type" value="Genomic_DNA"/>
</dbReference>
<protein>
    <submittedName>
        <fullName evidence="1">Uncharacterized protein</fullName>
    </submittedName>
</protein>
<organism evidence="1 2">
    <name type="scientific">Niabella ginsengisoli</name>
    <dbReference type="NCBI Taxonomy" id="522298"/>
    <lineage>
        <taxon>Bacteria</taxon>
        <taxon>Pseudomonadati</taxon>
        <taxon>Bacteroidota</taxon>
        <taxon>Chitinophagia</taxon>
        <taxon>Chitinophagales</taxon>
        <taxon>Chitinophagaceae</taxon>
        <taxon>Niabella</taxon>
    </lineage>
</organism>
<dbReference type="InterPro" id="IPR028974">
    <property type="entry name" value="TSP_type-3_rpt"/>
</dbReference>
<dbReference type="Gene3D" id="4.10.1080.10">
    <property type="entry name" value="TSP type-3 repeat"/>
    <property type="match status" value="1"/>
</dbReference>
<dbReference type="SUPFAM" id="SSF103647">
    <property type="entry name" value="TSP type-3 repeat"/>
    <property type="match status" value="1"/>
</dbReference>
<dbReference type="RefSeq" id="WP_240830663.1">
    <property type="nucleotide sequence ID" value="NZ_JAKWBL010000002.1"/>
</dbReference>
<sequence length="87" mass="9146">MLVHYFQSFLFLVNAQCGPTPNDCDGDGVLNAVDVDDDNDGIPDVDECNTTSIFANGDFSQGTNGSVPTGWTTGTTQNTQLLSLNAG</sequence>
<evidence type="ECO:0000313" key="1">
    <source>
        <dbReference type="EMBL" id="MCH5599002.1"/>
    </source>
</evidence>
<dbReference type="Proteomes" id="UP001202248">
    <property type="component" value="Unassembled WGS sequence"/>
</dbReference>
<keyword evidence="2" id="KW-1185">Reference proteome</keyword>
<name>A0ABS9SKU4_9BACT</name>